<proteinExistence type="predicted"/>
<gene>
    <name evidence="1" type="ORF">SAMN05421795_1031</name>
    <name evidence="2" type="ORF">SAMN05421795_11612</name>
</gene>
<accession>A0A1N7LFX5</accession>
<keyword evidence="3" id="KW-1185">Reference proteome</keyword>
<evidence type="ECO:0000313" key="2">
    <source>
        <dbReference type="EMBL" id="SIS92948.1"/>
    </source>
</evidence>
<reference evidence="1" key="1">
    <citation type="submission" date="2017-01" db="EMBL/GenBank/DDBJ databases">
        <authorList>
            <person name="Mah S.A."/>
            <person name="Swanson W.J."/>
            <person name="Moy G.W."/>
            <person name="Vacquier V.D."/>
        </authorList>
    </citation>
    <scope>NUCLEOTIDE SEQUENCE [LARGE SCALE GENOMIC DNA]</scope>
    <source>
        <strain evidence="1">DSM 18714</strain>
    </source>
</reference>
<dbReference type="Gene3D" id="3.40.50.720">
    <property type="entry name" value="NAD(P)-binding Rossmann-like Domain"/>
    <property type="match status" value="1"/>
</dbReference>
<feature type="non-terminal residue" evidence="1">
    <location>
        <position position="1"/>
    </location>
</feature>
<dbReference type="AlphaFoldDB" id="A0A1N7LFX5"/>
<dbReference type="EMBL" id="FTOM01000003">
    <property type="protein sequence ID" value="SIS72732.1"/>
    <property type="molecule type" value="Genomic_DNA"/>
</dbReference>
<name>A0A1N7LFX5_9RHOB</name>
<evidence type="ECO:0000313" key="3">
    <source>
        <dbReference type="Proteomes" id="UP000186098"/>
    </source>
</evidence>
<dbReference type="Proteomes" id="UP000186098">
    <property type="component" value="Unassembled WGS sequence"/>
</dbReference>
<reference evidence="3" key="2">
    <citation type="submission" date="2017-01" db="EMBL/GenBank/DDBJ databases">
        <authorList>
            <person name="Varghese N."/>
            <person name="Submissions S."/>
        </authorList>
    </citation>
    <scope>NUCLEOTIDE SEQUENCE [LARGE SCALE GENOMIC DNA]</scope>
    <source>
        <strain evidence="3">DSM 18714</strain>
    </source>
</reference>
<evidence type="ECO:0000313" key="1">
    <source>
        <dbReference type="EMBL" id="SIS72732.1"/>
    </source>
</evidence>
<organism evidence="1 3">
    <name type="scientific">Phaeovulum vinaykumarii</name>
    <dbReference type="NCBI Taxonomy" id="407234"/>
    <lineage>
        <taxon>Bacteria</taxon>
        <taxon>Pseudomonadati</taxon>
        <taxon>Pseudomonadota</taxon>
        <taxon>Alphaproteobacteria</taxon>
        <taxon>Rhodobacterales</taxon>
        <taxon>Paracoccaceae</taxon>
        <taxon>Phaeovulum</taxon>
    </lineage>
</organism>
<sequence length="80" mass="9416">GEKLHEQMIGPEDAAHTYEYADHFKIIPAIHNWSKDPVRIKDGTRVPEGFTYSSETNTDWMRPEDLARWITENRDRIGKF</sequence>
<protein>
    <submittedName>
        <fullName evidence="1">Uncharacterized protein</fullName>
    </submittedName>
</protein>
<dbReference type="EMBL" id="FTOM01000016">
    <property type="protein sequence ID" value="SIS92948.1"/>
    <property type="molecule type" value="Genomic_DNA"/>
</dbReference>
<dbReference type="STRING" id="407234.SAMN05421795_1031"/>